<dbReference type="Pfam" id="PF00282">
    <property type="entry name" value="Pyridoxal_deC"/>
    <property type="match status" value="1"/>
</dbReference>
<dbReference type="Gene3D" id="3.90.1150.10">
    <property type="entry name" value="Aspartate Aminotransferase, domain 1"/>
    <property type="match status" value="1"/>
</dbReference>
<dbReference type="InterPro" id="IPR015421">
    <property type="entry name" value="PyrdxlP-dep_Trfase_major"/>
</dbReference>
<evidence type="ECO:0000256" key="6">
    <source>
        <dbReference type="RuleBase" id="RU000382"/>
    </source>
</evidence>
<evidence type="ECO:0000256" key="4">
    <source>
        <dbReference type="ARBA" id="ARBA00023239"/>
    </source>
</evidence>
<evidence type="ECO:0000256" key="2">
    <source>
        <dbReference type="ARBA" id="ARBA00009533"/>
    </source>
</evidence>
<dbReference type="EMBL" id="JADGJW010000463">
    <property type="protein sequence ID" value="KAJ3216722.1"/>
    <property type="molecule type" value="Genomic_DNA"/>
</dbReference>
<dbReference type="InterPro" id="IPR015424">
    <property type="entry name" value="PyrdxlP-dep_Trfase"/>
</dbReference>
<dbReference type="AlphaFoldDB" id="A0AAD5TYD2"/>
<keyword evidence="4 6" id="KW-0456">Lyase</keyword>
<sequence length="522" mass="57628">MENLVWNFKKEFSTHLVNGTQVVKSKLSIENAILSVSGSSLNEFTVDDENSEVKTLLHIINDIVPSLPNNNGSKYFGFVTGGSTPIAEAADNLVSFLDQNAAYTSVFLRQNVIGEVENQSLVMLCEMLGLNEEDWRGRTVTTGATSSNVLGLACGRDYVLGNGGAAQNGVSSDSTIKIISCGSHSSIQKAAGITGIGRNNIIEKGLFRKNDDLGVNLDLEELNSWTNTKDNNVKAIVVVSFGEVNTGAFTKDVLKIRKWCDDNNAWLHIDGAFGVFASLHPSLKNIVRDLHLADSITGDCHKWLNVPYDCGFFLTKTKHLPILLNVCSSGSAPYLGTTDNQSIFEPYQISIENSQRFRSLPLYASLKAYGIEGYRKLVTRNIEFARKLENWLRSSHYYRVLTPLYNTESEFQLINIVLFTIDNAAPIMTESGSLKDAVALIHKKILDTGLMQLTTTVFNSIPGFRIAGIKIEIKLFLLKSLVSNWMTGLSSNDLKNKKNMNCCEESDEDFTTVISVLTKVME</sequence>
<feature type="modified residue" description="N6-(pyridoxal phosphate)lysine" evidence="5">
    <location>
        <position position="302"/>
    </location>
</feature>
<evidence type="ECO:0000256" key="5">
    <source>
        <dbReference type="PIRSR" id="PIRSR602129-50"/>
    </source>
</evidence>
<dbReference type="SUPFAM" id="SSF53383">
    <property type="entry name" value="PLP-dependent transferases"/>
    <property type="match status" value="1"/>
</dbReference>
<evidence type="ECO:0000313" key="8">
    <source>
        <dbReference type="Proteomes" id="UP001211065"/>
    </source>
</evidence>
<organism evidence="7 8">
    <name type="scientific">Clydaea vesicula</name>
    <dbReference type="NCBI Taxonomy" id="447962"/>
    <lineage>
        <taxon>Eukaryota</taxon>
        <taxon>Fungi</taxon>
        <taxon>Fungi incertae sedis</taxon>
        <taxon>Chytridiomycota</taxon>
        <taxon>Chytridiomycota incertae sedis</taxon>
        <taxon>Chytridiomycetes</taxon>
        <taxon>Lobulomycetales</taxon>
        <taxon>Lobulomycetaceae</taxon>
        <taxon>Clydaea</taxon>
    </lineage>
</organism>
<dbReference type="Gene3D" id="3.40.640.10">
    <property type="entry name" value="Type I PLP-dependent aspartate aminotransferase-like (Major domain)"/>
    <property type="match status" value="1"/>
</dbReference>
<gene>
    <name evidence="7" type="ORF">HK099_005753</name>
</gene>
<comment type="similarity">
    <text evidence="2 6">Belongs to the group II decarboxylase family.</text>
</comment>
<dbReference type="InterPro" id="IPR002129">
    <property type="entry name" value="PyrdxlP-dep_de-COase"/>
</dbReference>
<dbReference type="GO" id="GO:0019752">
    <property type="term" value="P:carboxylic acid metabolic process"/>
    <property type="evidence" value="ECO:0007669"/>
    <property type="project" value="InterPro"/>
</dbReference>
<keyword evidence="8" id="KW-1185">Reference proteome</keyword>
<accession>A0AAD5TYD2</accession>
<name>A0AAD5TYD2_9FUNG</name>
<dbReference type="PANTHER" id="PTHR11999:SF165">
    <property type="entry name" value="DECARBOXYLASE, PUTATIVE (AFU_ORTHOLOGUE AFUA_2G04980)-RELATED"/>
    <property type="match status" value="1"/>
</dbReference>
<evidence type="ECO:0000256" key="1">
    <source>
        <dbReference type="ARBA" id="ARBA00001933"/>
    </source>
</evidence>
<dbReference type="InterPro" id="IPR010977">
    <property type="entry name" value="Aromatic_deC"/>
</dbReference>
<proteinExistence type="inferred from homology"/>
<evidence type="ECO:0000313" key="7">
    <source>
        <dbReference type="EMBL" id="KAJ3216722.1"/>
    </source>
</evidence>
<reference evidence="7" key="1">
    <citation type="submission" date="2020-05" db="EMBL/GenBank/DDBJ databases">
        <title>Phylogenomic resolution of chytrid fungi.</title>
        <authorList>
            <person name="Stajich J.E."/>
            <person name="Amses K."/>
            <person name="Simmons R."/>
            <person name="Seto K."/>
            <person name="Myers J."/>
            <person name="Bonds A."/>
            <person name="Quandt C.A."/>
            <person name="Barry K."/>
            <person name="Liu P."/>
            <person name="Grigoriev I."/>
            <person name="Longcore J.E."/>
            <person name="James T.Y."/>
        </authorList>
    </citation>
    <scope>NUCLEOTIDE SEQUENCE</scope>
    <source>
        <strain evidence="7">JEL0476</strain>
    </source>
</reference>
<dbReference type="Proteomes" id="UP001211065">
    <property type="component" value="Unassembled WGS sequence"/>
</dbReference>
<comment type="caution">
    <text evidence="7">The sequence shown here is derived from an EMBL/GenBank/DDBJ whole genome shotgun (WGS) entry which is preliminary data.</text>
</comment>
<dbReference type="GO" id="GO:0030170">
    <property type="term" value="F:pyridoxal phosphate binding"/>
    <property type="evidence" value="ECO:0007669"/>
    <property type="project" value="InterPro"/>
</dbReference>
<comment type="cofactor">
    <cofactor evidence="1 5 6">
        <name>pyridoxal 5'-phosphate</name>
        <dbReference type="ChEBI" id="CHEBI:597326"/>
    </cofactor>
</comment>
<dbReference type="PANTHER" id="PTHR11999">
    <property type="entry name" value="GROUP II PYRIDOXAL-5-PHOSPHATE DECARBOXYLASE"/>
    <property type="match status" value="1"/>
</dbReference>
<keyword evidence="3 5" id="KW-0663">Pyridoxal phosphate</keyword>
<protein>
    <submittedName>
        <fullName evidence="7">Uncharacterized protein</fullName>
    </submittedName>
</protein>
<dbReference type="GO" id="GO:0016831">
    <property type="term" value="F:carboxy-lyase activity"/>
    <property type="evidence" value="ECO:0007669"/>
    <property type="project" value="TreeGrafter"/>
</dbReference>
<evidence type="ECO:0000256" key="3">
    <source>
        <dbReference type="ARBA" id="ARBA00022898"/>
    </source>
</evidence>
<dbReference type="InterPro" id="IPR015422">
    <property type="entry name" value="PyrdxlP-dep_Trfase_small"/>
</dbReference>
<dbReference type="GO" id="GO:0005737">
    <property type="term" value="C:cytoplasm"/>
    <property type="evidence" value="ECO:0007669"/>
    <property type="project" value="TreeGrafter"/>
</dbReference>